<evidence type="ECO:0000313" key="1">
    <source>
        <dbReference type="EMBL" id="GAG18094.1"/>
    </source>
</evidence>
<dbReference type="AlphaFoldDB" id="X0VIH2"/>
<gene>
    <name evidence="1" type="ORF">S01H1_56390</name>
</gene>
<proteinExistence type="predicted"/>
<name>X0VIH2_9ZZZZ</name>
<feature type="non-terminal residue" evidence="1">
    <location>
        <position position="31"/>
    </location>
</feature>
<sequence length="31" mass="3623">MANYTEISLTCNDSVKFRRLLKDNNLSTYPD</sequence>
<protein>
    <submittedName>
        <fullName evidence="1">Uncharacterized protein</fullName>
    </submittedName>
</protein>
<organism evidence="1">
    <name type="scientific">marine sediment metagenome</name>
    <dbReference type="NCBI Taxonomy" id="412755"/>
    <lineage>
        <taxon>unclassified sequences</taxon>
        <taxon>metagenomes</taxon>
        <taxon>ecological metagenomes</taxon>
    </lineage>
</organism>
<dbReference type="EMBL" id="BARS01036716">
    <property type="protein sequence ID" value="GAG18094.1"/>
    <property type="molecule type" value="Genomic_DNA"/>
</dbReference>
<comment type="caution">
    <text evidence="1">The sequence shown here is derived from an EMBL/GenBank/DDBJ whole genome shotgun (WGS) entry which is preliminary data.</text>
</comment>
<reference evidence="1" key="1">
    <citation type="journal article" date="2014" name="Front. Microbiol.">
        <title>High frequency of phylogenetically diverse reductive dehalogenase-homologous genes in deep subseafloor sedimentary metagenomes.</title>
        <authorList>
            <person name="Kawai M."/>
            <person name="Futagami T."/>
            <person name="Toyoda A."/>
            <person name="Takaki Y."/>
            <person name="Nishi S."/>
            <person name="Hori S."/>
            <person name="Arai W."/>
            <person name="Tsubouchi T."/>
            <person name="Morono Y."/>
            <person name="Uchiyama I."/>
            <person name="Ito T."/>
            <person name="Fujiyama A."/>
            <person name="Inagaki F."/>
            <person name="Takami H."/>
        </authorList>
    </citation>
    <scope>NUCLEOTIDE SEQUENCE</scope>
    <source>
        <strain evidence="1">Expedition CK06-06</strain>
    </source>
</reference>
<accession>X0VIH2</accession>